<dbReference type="PANTHER" id="PTHR10000">
    <property type="entry name" value="PHOSPHOSERINE PHOSPHATASE"/>
    <property type="match status" value="1"/>
</dbReference>
<evidence type="ECO:0000313" key="1">
    <source>
        <dbReference type="EMBL" id="CUM71594.1"/>
    </source>
</evidence>
<dbReference type="NCBIfam" id="TIGR00099">
    <property type="entry name" value="Cof-subfamily"/>
    <property type="match status" value="1"/>
</dbReference>
<dbReference type="EC" id="3.1.3.-" evidence="1"/>
<protein>
    <submittedName>
        <fullName evidence="1">Uncharacterized phosphatase YwpJ</fullName>
        <ecNumber evidence="1">3.1.3.-</ecNumber>
    </submittedName>
</protein>
<dbReference type="InterPro" id="IPR023214">
    <property type="entry name" value="HAD_sf"/>
</dbReference>
<dbReference type="PANTHER" id="PTHR10000:SF55">
    <property type="entry name" value="5-AMINO-6-(5-PHOSPHO-D-RIBITYLAMINO)URACIL PHOSPHATASE YCSE"/>
    <property type="match status" value="1"/>
</dbReference>
<sequence length="290" mass="32718">MIKLIVSDLDGTLLNSKQQISDRTLRAIKQIQRKGLRLLINTEQNYFDAKKLLDAYDISCDIACFGGSCIFDTSGHQLHASYIPTKRIPEMLRIFGSCRTFYEIHSTRGLCVLGSKEGYANYLSSEVVPALREEFPSQTLDEESYICERLENAHFYDNGQLLLSENPQIIKITTQSLDQQKLEQLTNSLHTRVPHFAVSHQSPYRLDITAVNALKGAAVHFYTEKYQIPLKDTMVIGDSENDYSMLGLPYIESIAMGNADDIIQEICLHHTADNDHDGVAIVLEQILSSQ</sequence>
<proteinExistence type="predicted"/>
<dbReference type="InterPro" id="IPR036412">
    <property type="entry name" value="HAD-like_sf"/>
</dbReference>
<reference evidence="1 2" key="1">
    <citation type="submission" date="2015-09" db="EMBL/GenBank/DDBJ databases">
        <authorList>
            <consortium name="Pathogen Informatics"/>
        </authorList>
    </citation>
    <scope>NUCLEOTIDE SEQUENCE [LARGE SCALE GENOMIC DNA]</scope>
    <source>
        <strain evidence="1 2">2789STDY5608868</strain>
    </source>
</reference>
<dbReference type="RefSeq" id="WP_055257556.1">
    <property type="nucleotide sequence ID" value="NZ_CYXT01000001.1"/>
</dbReference>
<dbReference type="GO" id="GO:0016791">
    <property type="term" value="F:phosphatase activity"/>
    <property type="evidence" value="ECO:0007669"/>
    <property type="project" value="TreeGrafter"/>
</dbReference>
<evidence type="ECO:0000313" key="2">
    <source>
        <dbReference type="Proteomes" id="UP000095598"/>
    </source>
</evidence>
<dbReference type="InterPro" id="IPR000150">
    <property type="entry name" value="Cof"/>
</dbReference>
<dbReference type="SFLD" id="SFLDG01140">
    <property type="entry name" value="C2.B:_Phosphomannomutase_and_P"/>
    <property type="match status" value="1"/>
</dbReference>
<gene>
    <name evidence="1" type="primary">ywpJ_2</name>
    <name evidence="1" type="ORF">ERS852425_00189</name>
</gene>
<dbReference type="Gene3D" id="3.30.1240.10">
    <property type="match status" value="1"/>
</dbReference>
<dbReference type="EMBL" id="CYXT01000001">
    <property type="protein sequence ID" value="CUM71594.1"/>
    <property type="molecule type" value="Genomic_DNA"/>
</dbReference>
<keyword evidence="1" id="KW-0378">Hydrolase</keyword>
<name>A0A173R0T6_ANAHA</name>
<dbReference type="SFLD" id="SFLDS00003">
    <property type="entry name" value="Haloacid_Dehalogenase"/>
    <property type="match status" value="1"/>
</dbReference>
<dbReference type="Proteomes" id="UP000095598">
    <property type="component" value="Unassembled WGS sequence"/>
</dbReference>
<dbReference type="Pfam" id="PF08282">
    <property type="entry name" value="Hydrolase_3"/>
    <property type="match status" value="1"/>
</dbReference>
<dbReference type="AlphaFoldDB" id="A0A173R0T6"/>
<dbReference type="GO" id="GO:0005829">
    <property type="term" value="C:cytosol"/>
    <property type="evidence" value="ECO:0007669"/>
    <property type="project" value="TreeGrafter"/>
</dbReference>
<dbReference type="GO" id="GO:0000287">
    <property type="term" value="F:magnesium ion binding"/>
    <property type="evidence" value="ECO:0007669"/>
    <property type="project" value="TreeGrafter"/>
</dbReference>
<dbReference type="SUPFAM" id="SSF56784">
    <property type="entry name" value="HAD-like"/>
    <property type="match status" value="1"/>
</dbReference>
<dbReference type="Gene3D" id="3.40.50.1000">
    <property type="entry name" value="HAD superfamily/HAD-like"/>
    <property type="match status" value="1"/>
</dbReference>
<dbReference type="PROSITE" id="PS01228">
    <property type="entry name" value="COF_1"/>
    <property type="match status" value="1"/>
</dbReference>
<organism evidence="1 2">
    <name type="scientific">Anaerostipes hadrus</name>
    <dbReference type="NCBI Taxonomy" id="649756"/>
    <lineage>
        <taxon>Bacteria</taxon>
        <taxon>Bacillati</taxon>
        <taxon>Bacillota</taxon>
        <taxon>Clostridia</taxon>
        <taxon>Lachnospirales</taxon>
        <taxon>Lachnospiraceae</taxon>
        <taxon>Anaerostipes</taxon>
    </lineage>
</organism>
<accession>A0A173R0T6</accession>